<organism evidence="2 3">
    <name type="scientific">Sphingobium boeckii</name>
    <dbReference type="NCBI Taxonomy" id="1082345"/>
    <lineage>
        <taxon>Bacteria</taxon>
        <taxon>Pseudomonadati</taxon>
        <taxon>Pseudomonadota</taxon>
        <taxon>Alphaproteobacteria</taxon>
        <taxon>Sphingomonadales</taxon>
        <taxon>Sphingomonadaceae</taxon>
        <taxon>Sphingobium</taxon>
    </lineage>
</organism>
<evidence type="ECO:0000256" key="1">
    <source>
        <dbReference type="SAM" id="SignalP"/>
    </source>
</evidence>
<name>A0A7W9ALQ7_9SPHN</name>
<dbReference type="EMBL" id="JACIJC010000010">
    <property type="protein sequence ID" value="MBB5687853.1"/>
    <property type="molecule type" value="Genomic_DNA"/>
</dbReference>
<dbReference type="Proteomes" id="UP000549617">
    <property type="component" value="Unassembled WGS sequence"/>
</dbReference>
<reference evidence="2 3" key="1">
    <citation type="submission" date="2020-08" db="EMBL/GenBank/DDBJ databases">
        <title>Genomic Encyclopedia of Type Strains, Phase IV (KMG-IV): sequencing the most valuable type-strain genomes for metagenomic binning, comparative biology and taxonomic classification.</title>
        <authorList>
            <person name="Goeker M."/>
        </authorList>
    </citation>
    <scope>NUCLEOTIDE SEQUENCE [LARGE SCALE GENOMIC DNA]</scope>
    <source>
        <strain evidence="2 3">DSM 25079</strain>
    </source>
</reference>
<protein>
    <submittedName>
        <fullName evidence="2">Uncharacterized protein</fullName>
    </submittedName>
</protein>
<comment type="caution">
    <text evidence="2">The sequence shown here is derived from an EMBL/GenBank/DDBJ whole genome shotgun (WGS) entry which is preliminary data.</text>
</comment>
<gene>
    <name evidence="2" type="ORF">FHS49_003900</name>
</gene>
<proteinExistence type="predicted"/>
<sequence length="302" mass="33371">MHIVVNTRGRGMRCTRAALLTCVLLAIIPGASLAQTSKLPTGTRVTVSPLSHAELNALQNELTANRDEKLNGMRREFAAFQRAKSLAPEWINQCNRESAAKVALYAGNASWEKVASRHAPMAISVAMDIEQWFAFVKSAFGQPHIIAEIMGRNFKCRAEITAAYGAHYNRLSTLGNELSFLETEISAVKTRIASLPAPRDTQNDNGTRLSSLVNPKTRICYGNNIDIGDNIGSCGGNEREEGYYSCAASNSSARVIRSRNKWSNYTLLMRLQDKYNQDETATCGRSYSGDWINAKKLLKMIE</sequence>
<dbReference type="AlphaFoldDB" id="A0A7W9ALQ7"/>
<evidence type="ECO:0000313" key="2">
    <source>
        <dbReference type="EMBL" id="MBB5687853.1"/>
    </source>
</evidence>
<feature type="chain" id="PRO_5031290095" evidence="1">
    <location>
        <begin position="35"/>
        <end position="302"/>
    </location>
</feature>
<keyword evidence="1" id="KW-0732">Signal</keyword>
<accession>A0A7W9ALQ7</accession>
<evidence type="ECO:0000313" key="3">
    <source>
        <dbReference type="Proteomes" id="UP000549617"/>
    </source>
</evidence>
<feature type="signal peptide" evidence="1">
    <location>
        <begin position="1"/>
        <end position="34"/>
    </location>
</feature>
<keyword evidence="3" id="KW-1185">Reference proteome</keyword>
<dbReference type="RefSeq" id="WP_184022199.1">
    <property type="nucleotide sequence ID" value="NZ_JACIJC010000010.1"/>
</dbReference>